<sequence>MPTYHKAQINEISMPFVEVWDLLRKGLEPVARQILTMLQFYEERDIESAPAELPLSDEEEAELRPVVSALTVAAVLSEEMKLGLLVSTLARVRKRSDLFRHGALPAAVLWELAQDYQRDSEPPGTFSMDIWGSEQTAVPYIRVAPSDEAVAAAAARALERNQQTRSPGRPDHPAHQELAKRLAVVFGKSELGFARCLRIVDCKDGVRYAEGGAFFDFLELVLPPLRDFLRERGLRPVTTESIVRAAQAYVAKSLAAHPPSTPDYSHGSDTELSD</sequence>
<proteinExistence type="predicted"/>
<name>A0ABY3QUH9_9BRAD</name>
<evidence type="ECO:0008006" key="3">
    <source>
        <dbReference type="Google" id="ProtNLM"/>
    </source>
</evidence>
<reference evidence="1" key="1">
    <citation type="submission" date="2021-11" db="EMBL/GenBank/DDBJ databases">
        <title>Australian commercial rhizobial inoculants.</title>
        <authorList>
            <person name="Kohlmeier M.G."/>
            <person name="O'Hara G.W."/>
            <person name="Colombi E."/>
            <person name="Ramsay J.P."/>
            <person name="Terpolilli J."/>
        </authorList>
    </citation>
    <scope>NUCLEOTIDE SEQUENCE</scope>
    <source>
        <strain evidence="1">CC829</strain>
    </source>
</reference>
<organism evidence="1 2">
    <name type="scientific">Bradyrhizobium barranii</name>
    <dbReference type="NCBI Taxonomy" id="2992140"/>
    <lineage>
        <taxon>Bacteria</taxon>
        <taxon>Pseudomonadati</taxon>
        <taxon>Pseudomonadota</taxon>
        <taxon>Alphaproteobacteria</taxon>
        <taxon>Hyphomicrobiales</taxon>
        <taxon>Nitrobacteraceae</taxon>
        <taxon>Bradyrhizobium</taxon>
    </lineage>
</organism>
<dbReference type="RefSeq" id="WP_231144333.1">
    <property type="nucleotide sequence ID" value="NZ_CP088100.1"/>
</dbReference>
<gene>
    <name evidence="1" type="ORF">BjapCC829_09700</name>
</gene>
<accession>A0ABY3QUH9</accession>
<keyword evidence="2" id="KW-1185">Reference proteome</keyword>
<evidence type="ECO:0000313" key="1">
    <source>
        <dbReference type="EMBL" id="UFW88741.1"/>
    </source>
</evidence>
<dbReference type="EMBL" id="CP088100">
    <property type="protein sequence ID" value="UFW88741.1"/>
    <property type="molecule type" value="Genomic_DNA"/>
</dbReference>
<dbReference type="Proteomes" id="UP001430990">
    <property type="component" value="Chromosome"/>
</dbReference>
<protein>
    <recommendedName>
        <fullName evidence="3">Condensin subunit ScpA</fullName>
    </recommendedName>
</protein>
<evidence type="ECO:0000313" key="2">
    <source>
        <dbReference type="Proteomes" id="UP001430990"/>
    </source>
</evidence>